<name>A0ABQ1GF84_9SPHN</name>
<dbReference type="Proteomes" id="UP000618591">
    <property type="component" value="Unassembled WGS sequence"/>
</dbReference>
<proteinExistence type="predicted"/>
<evidence type="ECO:0000313" key="1">
    <source>
        <dbReference type="EMBL" id="GGA42370.1"/>
    </source>
</evidence>
<reference evidence="2" key="1">
    <citation type="journal article" date="2019" name="Int. J. Syst. Evol. Microbiol.">
        <title>The Global Catalogue of Microorganisms (GCM) 10K type strain sequencing project: providing services to taxonomists for standard genome sequencing and annotation.</title>
        <authorList>
            <consortium name="The Broad Institute Genomics Platform"/>
            <consortium name="The Broad Institute Genome Sequencing Center for Infectious Disease"/>
            <person name="Wu L."/>
            <person name="Ma J."/>
        </authorList>
    </citation>
    <scope>NUCLEOTIDE SEQUENCE [LARGE SCALE GENOMIC DNA]</scope>
    <source>
        <strain evidence="2">CGMCC 1.10106</strain>
    </source>
</reference>
<sequence>MAMRDERARGGARRVDPHIGGLHVNAVGLGIDPVAEFAHRFDMGAQAGTGNRRAATRYTCPNPLELKRFA</sequence>
<comment type="caution">
    <text evidence="1">The sequence shown here is derived from an EMBL/GenBank/DDBJ whole genome shotgun (WGS) entry which is preliminary data.</text>
</comment>
<evidence type="ECO:0000313" key="2">
    <source>
        <dbReference type="Proteomes" id="UP000618591"/>
    </source>
</evidence>
<dbReference type="EMBL" id="BMDW01000005">
    <property type="protein sequence ID" value="GGA42370.1"/>
    <property type="molecule type" value="Genomic_DNA"/>
</dbReference>
<keyword evidence="2" id="KW-1185">Reference proteome</keyword>
<accession>A0ABQ1GF84</accession>
<gene>
    <name evidence="1" type="ORF">GCM10011395_10820</name>
</gene>
<protein>
    <submittedName>
        <fullName evidence="1">Uncharacterized protein</fullName>
    </submittedName>
</protein>
<organism evidence="1 2">
    <name type="scientific">Sphingomonas psychrolutea</name>
    <dbReference type="NCBI Taxonomy" id="1259676"/>
    <lineage>
        <taxon>Bacteria</taxon>
        <taxon>Pseudomonadati</taxon>
        <taxon>Pseudomonadota</taxon>
        <taxon>Alphaproteobacteria</taxon>
        <taxon>Sphingomonadales</taxon>
        <taxon>Sphingomonadaceae</taxon>
        <taxon>Sphingomonas</taxon>
    </lineage>
</organism>